<sequence>MCPGAKLSAATATVACVADLAKFFAPGCLGRTVPGPDSRSLTFAALDVETTGLDPAASRVCEVAVVRFRGDGEVLSEYATLVDPQAPMAGTELHEITAEHVTGAPSFAEVLPEVHRLLTGAVVVAHNLAFEDAFFAAEAERAGWSGPAPAAVCTLVTARAQLAGRSYKLNSLYKTLLGSWFPDAHTALGDCRALARLVPALLEQAPVPLRYEGPDPLPGLPRTVEPVRLQPRAVHLSARRGWLAGLAASFPRTADAYPVEPEAERGYRDTLSAAVTRGRLTGEDARRLAVLAGRAGFTQQRLVGLHHAAWAALSAAEDARALPANRLADLAAHLGVSDDAARTDSAAAVRVPPPTADPDAAPTHPAGPEAPATGGGADVRSPRPEESPAGSEAAAPGTDRPESEGAAPAAANGAPTATGGARRGSGRSAAEREAMFRHTWRAQEREPHWPSWDRPGERSAAVRAPEQPGRAAPVPAAAAAEQPTLWDE</sequence>
<dbReference type="Proteomes" id="UP000237846">
    <property type="component" value="Unassembled WGS sequence"/>
</dbReference>
<feature type="compositionally biased region" description="Low complexity" evidence="2">
    <location>
        <begin position="387"/>
        <end position="397"/>
    </location>
</feature>
<dbReference type="GO" id="GO:0005829">
    <property type="term" value="C:cytosol"/>
    <property type="evidence" value="ECO:0007669"/>
    <property type="project" value="TreeGrafter"/>
</dbReference>
<dbReference type="SMART" id="SM00479">
    <property type="entry name" value="EXOIII"/>
    <property type="match status" value="1"/>
</dbReference>
<feature type="compositionally biased region" description="Basic and acidic residues" evidence="2">
    <location>
        <begin position="429"/>
        <end position="448"/>
    </location>
</feature>
<dbReference type="GO" id="GO:0008408">
    <property type="term" value="F:3'-5' exonuclease activity"/>
    <property type="evidence" value="ECO:0007669"/>
    <property type="project" value="TreeGrafter"/>
</dbReference>
<dbReference type="InterPro" id="IPR013520">
    <property type="entry name" value="Ribonucl_H"/>
</dbReference>
<evidence type="ECO:0000256" key="2">
    <source>
        <dbReference type="SAM" id="MobiDB-lite"/>
    </source>
</evidence>
<dbReference type="Pfam" id="PF00929">
    <property type="entry name" value="RNase_T"/>
    <property type="match status" value="1"/>
</dbReference>
<evidence type="ECO:0000313" key="4">
    <source>
        <dbReference type="EMBL" id="PRX92253.1"/>
    </source>
</evidence>
<evidence type="ECO:0000256" key="1">
    <source>
        <dbReference type="ARBA" id="ARBA00022839"/>
    </source>
</evidence>
<feature type="domain" description="Exonuclease" evidence="3">
    <location>
        <begin position="42"/>
        <end position="207"/>
    </location>
</feature>
<dbReference type="Gene3D" id="3.30.420.10">
    <property type="entry name" value="Ribonuclease H-like superfamily/Ribonuclease H"/>
    <property type="match status" value="1"/>
</dbReference>
<accession>A0A2T0PTM5</accession>
<dbReference type="FunFam" id="3.30.420.10:FF:000045">
    <property type="entry name" value="3'-5' exonuclease DinG"/>
    <property type="match status" value="1"/>
</dbReference>
<gene>
    <name evidence="4" type="ORF">CLV72_11013</name>
</gene>
<reference evidence="4 5" key="1">
    <citation type="submission" date="2018-03" db="EMBL/GenBank/DDBJ databases">
        <title>Genomic Encyclopedia of Archaeal and Bacterial Type Strains, Phase II (KMG-II): from individual species to whole genera.</title>
        <authorList>
            <person name="Goeker M."/>
        </authorList>
    </citation>
    <scope>NUCLEOTIDE SEQUENCE [LARGE SCALE GENOMIC DNA]</scope>
    <source>
        <strain evidence="4 5">DSM 45601</strain>
    </source>
</reference>
<comment type="caution">
    <text evidence="4">The sequence shown here is derived from an EMBL/GenBank/DDBJ whole genome shotgun (WGS) entry which is preliminary data.</text>
</comment>
<dbReference type="AlphaFoldDB" id="A0A2T0PTM5"/>
<dbReference type="OrthoDB" id="190275at2"/>
<dbReference type="CDD" id="cd06127">
    <property type="entry name" value="DEDDh"/>
    <property type="match status" value="1"/>
</dbReference>
<evidence type="ECO:0000313" key="5">
    <source>
        <dbReference type="Proteomes" id="UP000237846"/>
    </source>
</evidence>
<organism evidence="4 5">
    <name type="scientific">Allonocardiopsis opalescens</name>
    <dbReference type="NCBI Taxonomy" id="1144618"/>
    <lineage>
        <taxon>Bacteria</taxon>
        <taxon>Bacillati</taxon>
        <taxon>Actinomycetota</taxon>
        <taxon>Actinomycetes</taxon>
        <taxon>Streptosporangiales</taxon>
        <taxon>Allonocardiopsis</taxon>
    </lineage>
</organism>
<dbReference type="GO" id="GO:0003676">
    <property type="term" value="F:nucleic acid binding"/>
    <property type="evidence" value="ECO:0007669"/>
    <property type="project" value="InterPro"/>
</dbReference>
<keyword evidence="1 4" id="KW-0378">Hydrolase</keyword>
<dbReference type="PANTHER" id="PTHR30231">
    <property type="entry name" value="DNA POLYMERASE III SUBUNIT EPSILON"/>
    <property type="match status" value="1"/>
</dbReference>
<dbReference type="SUPFAM" id="SSF53098">
    <property type="entry name" value="Ribonuclease H-like"/>
    <property type="match status" value="1"/>
</dbReference>
<keyword evidence="1 4" id="KW-0269">Exonuclease</keyword>
<name>A0A2T0PTM5_9ACTN</name>
<evidence type="ECO:0000259" key="3">
    <source>
        <dbReference type="SMART" id="SM00479"/>
    </source>
</evidence>
<feature type="compositionally biased region" description="Low complexity" evidence="2">
    <location>
        <begin position="404"/>
        <end position="420"/>
    </location>
</feature>
<dbReference type="EMBL" id="PVZC01000010">
    <property type="protein sequence ID" value="PRX92253.1"/>
    <property type="molecule type" value="Genomic_DNA"/>
</dbReference>
<keyword evidence="1 4" id="KW-0540">Nuclease</keyword>
<dbReference type="GO" id="GO:0045004">
    <property type="term" value="P:DNA replication proofreading"/>
    <property type="evidence" value="ECO:0007669"/>
    <property type="project" value="TreeGrafter"/>
</dbReference>
<dbReference type="InterPro" id="IPR012337">
    <property type="entry name" value="RNaseH-like_sf"/>
</dbReference>
<keyword evidence="5" id="KW-1185">Reference proteome</keyword>
<feature type="compositionally biased region" description="Low complexity" evidence="2">
    <location>
        <begin position="357"/>
        <end position="372"/>
    </location>
</feature>
<proteinExistence type="predicted"/>
<feature type="region of interest" description="Disordered" evidence="2">
    <location>
        <begin position="343"/>
        <end position="488"/>
    </location>
</feature>
<dbReference type="InterPro" id="IPR036397">
    <property type="entry name" value="RNaseH_sf"/>
</dbReference>
<dbReference type="PANTHER" id="PTHR30231:SF41">
    <property type="entry name" value="DNA POLYMERASE III SUBUNIT EPSILON"/>
    <property type="match status" value="1"/>
</dbReference>
<feature type="compositionally biased region" description="Low complexity" evidence="2">
    <location>
        <begin position="471"/>
        <end position="480"/>
    </location>
</feature>
<protein>
    <submittedName>
        <fullName evidence="4">Exonuclease</fullName>
    </submittedName>
</protein>